<gene>
    <name evidence="1" type="ORF">E2562_005241</name>
</gene>
<comment type="caution">
    <text evidence="1">The sequence shown here is derived from an EMBL/GenBank/DDBJ whole genome shotgun (WGS) entry which is preliminary data.</text>
</comment>
<protein>
    <submittedName>
        <fullName evidence="1">Uncharacterized protein</fullName>
    </submittedName>
</protein>
<evidence type="ECO:0000313" key="1">
    <source>
        <dbReference type="EMBL" id="KAF0923279.1"/>
    </source>
</evidence>
<accession>A0A6G1EEU8</accession>
<sequence length="172" mass="18771">MELVPFDLKCMPRTTVTSQASLDETGLALSIISSNMLASTNLASLITGAGISNLAAQEQDRRRISLDKSRALSHSCAVDHGSAEQTRSRTTSSFNIRARDNGCVAGCGHEEDFGVWFLTFDRGELQPLGFVAIAREVHGSHRGTSDCVWDVELNELASRAASGRRARRRRIH</sequence>
<dbReference type="AlphaFoldDB" id="A0A6G1EEU8"/>
<organism evidence="1 2">
    <name type="scientific">Oryza meyeriana var. granulata</name>
    <dbReference type="NCBI Taxonomy" id="110450"/>
    <lineage>
        <taxon>Eukaryota</taxon>
        <taxon>Viridiplantae</taxon>
        <taxon>Streptophyta</taxon>
        <taxon>Embryophyta</taxon>
        <taxon>Tracheophyta</taxon>
        <taxon>Spermatophyta</taxon>
        <taxon>Magnoliopsida</taxon>
        <taxon>Liliopsida</taxon>
        <taxon>Poales</taxon>
        <taxon>Poaceae</taxon>
        <taxon>BOP clade</taxon>
        <taxon>Oryzoideae</taxon>
        <taxon>Oryzeae</taxon>
        <taxon>Oryzinae</taxon>
        <taxon>Oryza</taxon>
        <taxon>Oryza meyeriana</taxon>
    </lineage>
</organism>
<keyword evidence="2" id="KW-1185">Reference proteome</keyword>
<name>A0A6G1EEU8_9ORYZ</name>
<evidence type="ECO:0000313" key="2">
    <source>
        <dbReference type="Proteomes" id="UP000479710"/>
    </source>
</evidence>
<proteinExistence type="predicted"/>
<reference evidence="1 2" key="1">
    <citation type="submission" date="2019-11" db="EMBL/GenBank/DDBJ databases">
        <title>Whole genome sequence of Oryza granulata.</title>
        <authorList>
            <person name="Li W."/>
        </authorList>
    </citation>
    <scope>NUCLEOTIDE SEQUENCE [LARGE SCALE GENOMIC DNA]</scope>
    <source>
        <strain evidence="2">cv. Menghai</strain>
        <tissue evidence="1">Leaf</tissue>
    </source>
</reference>
<dbReference type="EMBL" id="SPHZ02000003">
    <property type="protein sequence ID" value="KAF0923279.1"/>
    <property type="molecule type" value="Genomic_DNA"/>
</dbReference>
<dbReference type="Proteomes" id="UP000479710">
    <property type="component" value="Unassembled WGS sequence"/>
</dbReference>